<feature type="region of interest" description="Disordered" evidence="1">
    <location>
        <begin position="33"/>
        <end position="69"/>
    </location>
</feature>
<feature type="compositionally biased region" description="Polar residues" evidence="1">
    <location>
        <begin position="1031"/>
        <end position="1045"/>
    </location>
</feature>
<gene>
    <name evidence="3" type="ORF">ACAOBT_LOCUS13150</name>
</gene>
<feature type="compositionally biased region" description="Basic and acidic residues" evidence="1">
    <location>
        <begin position="39"/>
        <end position="69"/>
    </location>
</feature>
<feature type="region of interest" description="Disordered" evidence="1">
    <location>
        <begin position="711"/>
        <end position="747"/>
    </location>
</feature>
<organism evidence="3 4">
    <name type="scientific">Acanthoscelides obtectus</name>
    <name type="common">Bean weevil</name>
    <name type="synonym">Bruchus obtectus</name>
    <dbReference type="NCBI Taxonomy" id="200917"/>
    <lineage>
        <taxon>Eukaryota</taxon>
        <taxon>Metazoa</taxon>
        <taxon>Ecdysozoa</taxon>
        <taxon>Arthropoda</taxon>
        <taxon>Hexapoda</taxon>
        <taxon>Insecta</taxon>
        <taxon>Pterygota</taxon>
        <taxon>Neoptera</taxon>
        <taxon>Endopterygota</taxon>
        <taxon>Coleoptera</taxon>
        <taxon>Polyphaga</taxon>
        <taxon>Cucujiformia</taxon>
        <taxon>Chrysomeloidea</taxon>
        <taxon>Chrysomelidae</taxon>
        <taxon>Bruchinae</taxon>
        <taxon>Bruchini</taxon>
        <taxon>Acanthoscelides</taxon>
    </lineage>
</organism>
<evidence type="ECO:0000256" key="2">
    <source>
        <dbReference type="SAM" id="SignalP"/>
    </source>
</evidence>
<feature type="chain" id="PRO_5040485807" evidence="2">
    <location>
        <begin position="17"/>
        <end position="1909"/>
    </location>
</feature>
<feature type="compositionally biased region" description="Polar residues" evidence="1">
    <location>
        <begin position="853"/>
        <end position="871"/>
    </location>
</feature>
<dbReference type="EMBL" id="CAKOFQ010006871">
    <property type="protein sequence ID" value="CAH1978330.1"/>
    <property type="molecule type" value="Genomic_DNA"/>
</dbReference>
<evidence type="ECO:0000256" key="1">
    <source>
        <dbReference type="SAM" id="MobiDB-lite"/>
    </source>
</evidence>
<accession>A0A9P0KNH7</accession>
<feature type="region of interest" description="Disordered" evidence="1">
    <location>
        <begin position="845"/>
        <end position="886"/>
    </location>
</feature>
<proteinExistence type="predicted"/>
<feature type="signal peptide" evidence="2">
    <location>
        <begin position="1"/>
        <end position="16"/>
    </location>
</feature>
<feature type="compositionally biased region" description="Polar residues" evidence="1">
    <location>
        <begin position="1742"/>
        <end position="1754"/>
    </location>
</feature>
<keyword evidence="4" id="KW-1185">Reference proteome</keyword>
<evidence type="ECO:0000313" key="3">
    <source>
        <dbReference type="EMBL" id="CAH1978330.1"/>
    </source>
</evidence>
<feature type="region of interest" description="Disordered" evidence="1">
    <location>
        <begin position="630"/>
        <end position="649"/>
    </location>
</feature>
<comment type="caution">
    <text evidence="3">The sequence shown here is derived from an EMBL/GenBank/DDBJ whole genome shotgun (WGS) entry which is preliminary data.</text>
</comment>
<dbReference type="OrthoDB" id="6784457at2759"/>
<dbReference type="Proteomes" id="UP001152888">
    <property type="component" value="Unassembled WGS sequence"/>
</dbReference>
<feature type="region of interest" description="Disordered" evidence="1">
    <location>
        <begin position="669"/>
        <end position="697"/>
    </location>
</feature>
<feature type="compositionally biased region" description="Low complexity" evidence="1">
    <location>
        <begin position="630"/>
        <end position="646"/>
    </location>
</feature>
<sequence>MKVLFCLAVLGYSAVATPSGYYHQEYNYKTSSSSWKNNELQHKTDDQGYYKKDGDLEGRSKPRIDANSEHSEYVNPNLKSSQYGYSGAAGTDMNSYGHMKALHDYGTHGSNTLTEGVATSDRLMGTAAGYSAGSQYGSSSYGSSSSYGVSSNLHTITSRLQQDLERELQSYVRDQTLSRSLDELEAEIRHRVNDRLQNELLNRYGQQTVRGGLSYSISGGRTQNVANYDNRELEDWKIQVENQLLNQLRQEYSQRYGGSASYSYQGGSSSHSQQGYNTYPTSTVRPYQTIYPSLPTHTTPRPAQYDDYAHSQYKTVHTNVRYTPIPNPESITNIATRIQNQLDRQLNDMLDQARQRYFSSSANYALTNTDRVLERMKEELKGNLTVLLDEDIRRNYGQQIERDGQYYSMGPNGQISPQHNYAVNDLENLKYQIERNLFDKLNRDFETYRSRWSSQQSHSSQSAYGSNYLDHSSGQYGVYTTPRNNYYQPTASRISSLVAGGSNNNYNYNSNYGIKGHGTTQYSSSSNMAELQRRLQDDLSRQLQAAITKGHYDSYSYSPSNYQTSLQQLQDELHRNLTRQLSEYSASGSYAAHGDFDESQMAALKSQLESSLMNQLQQGLQRSFATHSSYSASSSSSASGSASGSYRPVRGSQYYQAGMGQQYRAGYESMDDCVGDDPNAYSRQKRSYQPYRSRPIGLGVSANSNYGGYGAYGSVGRHQPVGQQVDDSDSTQQVEESGFGVGQQTDDSDTLEIARPQHLGQEVDDSDTQQIEDTGFGKLSSHGQLVDNSQAQESGFGKLQSQSQVQAQLGQQVDDSDTQQVEELGFGKPLRQGQLLDHSETQQVQNPGFGKLQSESHTGQQVDDSDTQQVEESGFDKPLRQGQLLDNTDSQLVQKPLYSGMQSQSQRGQQVDDTDTQQIEESGFGKPLRQGQLVDQSISQPVQKPEFGRLQSQSHLGQQVDDSDTQQVEEAGFQRRSDQPLGRLQSQSQVQAHLGQQVDDSDTQQIEESGFGRQDRRGQYQTVQEPGVGTSLGQQVDDSDTQQVEDSGFGKLEAGNQVRGTTRRPGVTVNLDAGRRYQTDELDAVQQVQEPGFGRVPPNQYHVGGQVEDNSDLNQHVDGKYITQINGLKNLDIFSSHQKISNACGLNKSSREQQDNKKLSHFDIYAMVACRFVEKDLNSGSQTSSPSNPKDLDVIVNELERDISSQLQGEVSTKPISPRNPQEIQDLIKRLENSLNLKLQDIRSNSNQYGSSHSMSFSGNLNEQQLQYLKEEVQNHIQKELEKKYGQGFRVTSFWSNSQSQSVSDTGLMQNTHRGFNNINFNDFTKEQVQTCQEVEDKLLEQLKEAIRLNINVAQSSSDDQIRELRTQLHKNITKEIESFRQGSHGYLYTLPQINRIQLQLESDLNKEFQQEIDTQNPLNVGSLRRKEAVEEKREASTHKKQEILSWNMEGFSTKQAQFCQYLEDTITKKLKDSVKTNYINYQGLNKPAPETVYKELLIELPQSIDKRLSSFSQYFLGKYMSFNQERLAKIKEQLNHNLKIKLQRELSIEEKDSEVFEPSSAPSQFSGRDIEPIEQHPEVDSDAIQKMEGNPFGSTQTLQVTTPDTLVQQTEEIEPLNSQSVTPQEPLARVPMFTNSRPVVPRPVSSNQFLQTEIDLQQREIQNQRAFGGVDQNQRYPGNIGQQHVVTGQGEFVVQPQTREEAEQNADQLIDSLRAAQNNRQNPSGDQDRQRQYYNGGTHRSYGSHNYRSSYGSHHTHLNPSGDVYQNEVREPLPTISSQTGQGSYGNQLSYGHQQEVNHQFETASNIEPVYPARVNEVQTVDETYRPQTGVKGGIRGGYGVYQSPYSSTQYTNLYNEPTQDPQLTASVNADVEEVAPVNLNAEELSWWQRFSKKVKQGAKNLKEKIVG</sequence>
<evidence type="ECO:0000313" key="4">
    <source>
        <dbReference type="Proteomes" id="UP001152888"/>
    </source>
</evidence>
<protein>
    <submittedName>
        <fullName evidence="3">Uncharacterized protein</fullName>
    </submittedName>
</protein>
<reference evidence="3" key="1">
    <citation type="submission" date="2022-03" db="EMBL/GenBank/DDBJ databases">
        <authorList>
            <person name="Sayadi A."/>
        </authorList>
    </citation>
    <scope>NUCLEOTIDE SEQUENCE</scope>
</reference>
<name>A0A9P0KNH7_ACAOB</name>
<feature type="region of interest" description="Disordered" evidence="1">
    <location>
        <begin position="1718"/>
        <end position="1766"/>
    </location>
</feature>
<feature type="region of interest" description="Disordered" evidence="1">
    <location>
        <begin position="759"/>
        <end position="782"/>
    </location>
</feature>
<feature type="region of interest" description="Disordered" evidence="1">
    <location>
        <begin position="950"/>
        <end position="1066"/>
    </location>
</feature>
<keyword evidence="2" id="KW-0732">Signal</keyword>